<proteinExistence type="predicted"/>
<reference evidence="2 3" key="1">
    <citation type="journal article" date="2007" name="Nature">
        <title>Evolution of genes and genomes on the Drosophila phylogeny.</title>
        <authorList>
            <consortium name="Drosophila 12 Genomes Consortium"/>
            <person name="Clark A.G."/>
            <person name="Eisen M.B."/>
            <person name="Smith D.R."/>
            <person name="Bergman C.M."/>
            <person name="Oliver B."/>
            <person name="Markow T.A."/>
            <person name="Kaufman T.C."/>
            <person name="Kellis M."/>
            <person name="Gelbart W."/>
            <person name="Iyer V.N."/>
            <person name="Pollard D.A."/>
            <person name="Sackton T.B."/>
            <person name="Larracuente A.M."/>
            <person name="Singh N.D."/>
            <person name="Abad J.P."/>
            <person name="Abt D.N."/>
            <person name="Adryan B."/>
            <person name="Aguade M."/>
            <person name="Akashi H."/>
            <person name="Anderson W.W."/>
            <person name="Aquadro C.F."/>
            <person name="Ardell D.H."/>
            <person name="Arguello R."/>
            <person name="Artieri C.G."/>
            <person name="Barbash D.A."/>
            <person name="Barker D."/>
            <person name="Barsanti P."/>
            <person name="Batterham P."/>
            <person name="Batzoglou S."/>
            <person name="Begun D."/>
            <person name="Bhutkar A."/>
            <person name="Blanco E."/>
            <person name="Bosak S.A."/>
            <person name="Bradley R.K."/>
            <person name="Brand A.D."/>
            <person name="Brent M.R."/>
            <person name="Brooks A.N."/>
            <person name="Brown R.H."/>
            <person name="Butlin R.K."/>
            <person name="Caggese C."/>
            <person name="Calvi B.R."/>
            <person name="Bernardo de Carvalho A."/>
            <person name="Caspi A."/>
            <person name="Castrezana S."/>
            <person name="Celniker S.E."/>
            <person name="Chang J.L."/>
            <person name="Chapple C."/>
            <person name="Chatterji S."/>
            <person name="Chinwalla A."/>
            <person name="Civetta A."/>
            <person name="Clifton S.W."/>
            <person name="Comeron J.M."/>
            <person name="Costello J.C."/>
            <person name="Coyne J.A."/>
            <person name="Daub J."/>
            <person name="David R.G."/>
            <person name="Delcher A.L."/>
            <person name="Delehaunty K."/>
            <person name="Do C.B."/>
            <person name="Ebling H."/>
            <person name="Edwards K."/>
            <person name="Eickbush T."/>
            <person name="Evans J.D."/>
            <person name="Filipski A."/>
            <person name="Findeiss S."/>
            <person name="Freyhult E."/>
            <person name="Fulton L."/>
            <person name="Fulton R."/>
            <person name="Garcia A.C."/>
            <person name="Gardiner A."/>
            <person name="Garfield D.A."/>
            <person name="Garvin B.E."/>
            <person name="Gibson G."/>
            <person name="Gilbert D."/>
            <person name="Gnerre S."/>
            <person name="Godfrey J."/>
            <person name="Good R."/>
            <person name="Gotea V."/>
            <person name="Gravely B."/>
            <person name="Greenberg A.J."/>
            <person name="Griffiths-Jones S."/>
            <person name="Gross S."/>
            <person name="Guigo R."/>
            <person name="Gustafson E.A."/>
            <person name="Haerty W."/>
            <person name="Hahn M.W."/>
            <person name="Halligan D.L."/>
            <person name="Halpern A.L."/>
            <person name="Halter G.M."/>
            <person name="Han M.V."/>
            <person name="Heger A."/>
            <person name="Hillier L."/>
            <person name="Hinrichs A.S."/>
            <person name="Holmes I."/>
            <person name="Hoskins R.A."/>
            <person name="Hubisz M.J."/>
            <person name="Hultmark D."/>
            <person name="Huntley M.A."/>
            <person name="Jaffe D.B."/>
            <person name="Jagadeeshan S."/>
            <person name="Jeck W.R."/>
            <person name="Johnson J."/>
            <person name="Jones C.D."/>
            <person name="Jordan W.C."/>
            <person name="Karpen G.H."/>
            <person name="Kataoka E."/>
            <person name="Keightley P.D."/>
            <person name="Kheradpour P."/>
            <person name="Kirkness E.F."/>
            <person name="Koerich L.B."/>
            <person name="Kristiansen K."/>
            <person name="Kudrna D."/>
            <person name="Kulathinal R.J."/>
            <person name="Kumar S."/>
            <person name="Kwok R."/>
            <person name="Lander E."/>
            <person name="Langley C.H."/>
            <person name="Lapoint R."/>
            <person name="Lazzaro B.P."/>
            <person name="Lee S.J."/>
            <person name="Levesque L."/>
            <person name="Li R."/>
            <person name="Lin C.F."/>
            <person name="Lin M.F."/>
            <person name="Lindblad-Toh K."/>
            <person name="Llopart A."/>
            <person name="Long M."/>
            <person name="Low L."/>
            <person name="Lozovsky E."/>
            <person name="Lu J."/>
            <person name="Luo M."/>
            <person name="Machado C.A."/>
            <person name="Makalowski W."/>
            <person name="Marzo M."/>
            <person name="Matsuda M."/>
            <person name="Matzkin L."/>
            <person name="McAllister B."/>
            <person name="McBride C.S."/>
            <person name="McKernan B."/>
            <person name="McKernan K."/>
            <person name="Mendez-Lago M."/>
            <person name="Minx P."/>
            <person name="Mollenhauer M.U."/>
            <person name="Montooth K."/>
            <person name="Mount S.M."/>
            <person name="Mu X."/>
            <person name="Myers E."/>
            <person name="Negre B."/>
            <person name="Newfeld S."/>
            <person name="Nielsen R."/>
            <person name="Noor M.A."/>
            <person name="O'Grady P."/>
            <person name="Pachter L."/>
            <person name="Papaceit M."/>
            <person name="Parisi M.J."/>
            <person name="Parisi M."/>
            <person name="Parts L."/>
            <person name="Pedersen J.S."/>
            <person name="Pesole G."/>
            <person name="Phillippy A.M."/>
            <person name="Ponting C.P."/>
            <person name="Pop M."/>
            <person name="Porcelli D."/>
            <person name="Powell J.R."/>
            <person name="Prohaska S."/>
            <person name="Pruitt K."/>
            <person name="Puig M."/>
            <person name="Quesneville H."/>
            <person name="Ram K.R."/>
            <person name="Rand D."/>
            <person name="Rasmussen M.D."/>
            <person name="Reed L.K."/>
            <person name="Reenan R."/>
            <person name="Reily A."/>
            <person name="Remington K.A."/>
            <person name="Rieger T.T."/>
            <person name="Ritchie M.G."/>
            <person name="Robin C."/>
            <person name="Rogers Y.H."/>
            <person name="Rohde C."/>
            <person name="Rozas J."/>
            <person name="Rubenfield M.J."/>
            <person name="Ruiz A."/>
            <person name="Russo S."/>
            <person name="Salzberg S.L."/>
            <person name="Sanchez-Gracia A."/>
            <person name="Saranga D.J."/>
            <person name="Sato H."/>
            <person name="Schaeffer S.W."/>
            <person name="Schatz M.C."/>
            <person name="Schlenke T."/>
            <person name="Schwartz R."/>
            <person name="Segarra C."/>
            <person name="Singh R.S."/>
            <person name="Sirot L."/>
            <person name="Sirota M."/>
            <person name="Sisneros N.B."/>
            <person name="Smith C.D."/>
            <person name="Smith T.F."/>
            <person name="Spieth J."/>
            <person name="Stage D.E."/>
            <person name="Stark A."/>
            <person name="Stephan W."/>
            <person name="Strausberg R.L."/>
            <person name="Strempel S."/>
            <person name="Sturgill D."/>
            <person name="Sutton G."/>
            <person name="Sutton G.G."/>
            <person name="Tao W."/>
            <person name="Teichmann S."/>
            <person name="Tobari Y.N."/>
            <person name="Tomimura Y."/>
            <person name="Tsolas J.M."/>
            <person name="Valente V.L."/>
            <person name="Venter E."/>
            <person name="Venter J.C."/>
            <person name="Vicario S."/>
            <person name="Vieira F.G."/>
            <person name="Vilella A.J."/>
            <person name="Villasante A."/>
            <person name="Walenz B."/>
            <person name="Wang J."/>
            <person name="Wasserman M."/>
            <person name="Watts T."/>
            <person name="Wilson D."/>
            <person name="Wilson R.K."/>
            <person name="Wing R.A."/>
            <person name="Wolfner M.F."/>
            <person name="Wong A."/>
            <person name="Wong G.K."/>
            <person name="Wu C.I."/>
            <person name="Wu G."/>
            <person name="Yamamoto D."/>
            <person name="Yang H.P."/>
            <person name="Yang S.P."/>
            <person name="Yorke J.A."/>
            <person name="Yoshida K."/>
            <person name="Zdobnov E."/>
            <person name="Zhang P."/>
            <person name="Zhang Y."/>
            <person name="Zimin A.V."/>
            <person name="Baldwin J."/>
            <person name="Abdouelleil A."/>
            <person name="Abdulkadir J."/>
            <person name="Abebe A."/>
            <person name="Abera B."/>
            <person name="Abreu J."/>
            <person name="Acer S.C."/>
            <person name="Aftuck L."/>
            <person name="Alexander A."/>
            <person name="An P."/>
            <person name="Anderson E."/>
            <person name="Anderson S."/>
            <person name="Arachi H."/>
            <person name="Azer M."/>
            <person name="Bachantsang P."/>
            <person name="Barry A."/>
            <person name="Bayul T."/>
            <person name="Berlin A."/>
            <person name="Bessette D."/>
            <person name="Bloom T."/>
            <person name="Blye J."/>
            <person name="Boguslavskiy L."/>
            <person name="Bonnet C."/>
            <person name="Boukhgalter B."/>
            <person name="Bourzgui I."/>
            <person name="Brown A."/>
            <person name="Cahill P."/>
            <person name="Channer S."/>
            <person name="Cheshatsang Y."/>
            <person name="Chuda L."/>
            <person name="Citroen M."/>
            <person name="Collymore A."/>
            <person name="Cooke P."/>
            <person name="Costello M."/>
            <person name="D'Aco K."/>
            <person name="Daza R."/>
            <person name="De Haan G."/>
            <person name="DeGray S."/>
            <person name="DeMaso C."/>
            <person name="Dhargay N."/>
            <person name="Dooley K."/>
            <person name="Dooley E."/>
            <person name="Doricent M."/>
            <person name="Dorje P."/>
            <person name="Dorjee K."/>
            <person name="Dupes A."/>
            <person name="Elong R."/>
            <person name="Falk J."/>
            <person name="Farina A."/>
            <person name="Faro S."/>
            <person name="Ferguson D."/>
            <person name="Fisher S."/>
            <person name="Foley C.D."/>
            <person name="Franke A."/>
            <person name="Friedrich D."/>
            <person name="Gadbois L."/>
            <person name="Gearin G."/>
            <person name="Gearin C.R."/>
            <person name="Giannoukos G."/>
            <person name="Goode T."/>
            <person name="Graham J."/>
            <person name="Grandbois E."/>
            <person name="Grewal S."/>
            <person name="Gyaltsen K."/>
            <person name="Hafez N."/>
            <person name="Hagos B."/>
            <person name="Hall J."/>
            <person name="Henson C."/>
            <person name="Hollinger A."/>
            <person name="Honan T."/>
            <person name="Huard M.D."/>
            <person name="Hughes L."/>
            <person name="Hurhula B."/>
            <person name="Husby M.E."/>
            <person name="Kamat A."/>
            <person name="Kanga B."/>
            <person name="Kashin S."/>
            <person name="Khazanovich D."/>
            <person name="Kisner P."/>
            <person name="Lance K."/>
            <person name="Lara M."/>
            <person name="Lee W."/>
            <person name="Lennon N."/>
            <person name="Letendre F."/>
            <person name="LeVine R."/>
            <person name="Lipovsky A."/>
            <person name="Liu X."/>
            <person name="Liu J."/>
            <person name="Liu S."/>
            <person name="Lokyitsang T."/>
            <person name="Lokyitsang Y."/>
            <person name="Lubonja R."/>
            <person name="Lui A."/>
            <person name="MacDonald P."/>
            <person name="Magnisalis V."/>
            <person name="Maru K."/>
            <person name="Matthews C."/>
            <person name="McCusker W."/>
            <person name="McDonough S."/>
            <person name="Mehta T."/>
            <person name="Meldrim J."/>
            <person name="Meneus L."/>
            <person name="Mihai O."/>
            <person name="Mihalev A."/>
            <person name="Mihova T."/>
            <person name="Mittelman R."/>
            <person name="Mlenga V."/>
            <person name="Montmayeur A."/>
            <person name="Mulrain L."/>
            <person name="Navidi A."/>
            <person name="Naylor J."/>
            <person name="Negash T."/>
            <person name="Nguyen T."/>
            <person name="Nguyen N."/>
            <person name="Nicol R."/>
            <person name="Norbu C."/>
            <person name="Norbu N."/>
            <person name="Novod N."/>
            <person name="O'Neill B."/>
            <person name="Osman S."/>
            <person name="Markiewicz E."/>
            <person name="Oyono O.L."/>
            <person name="Patti C."/>
            <person name="Phunkhang P."/>
            <person name="Pierre F."/>
            <person name="Priest M."/>
            <person name="Raghuraman S."/>
            <person name="Rege F."/>
            <person name="Reyes R."/>
            <person name="Rise C."/>
            <person name="Rogov P."/>
            <person name="Ross K."/>
            <person name="Ryan E."/>
            <person name="Settipalli S."/>
            <person name="Shea T."/>
            <person name="Sherpa N."/>
            <person name="Shi L."/>
            <person name="Shih D."/>
            <person name="Sparrow T."/>
            <person name="Spaulding J."/>
            <person name="Stalker J."/>
            <person name="Stange-Thomann N."/>
            <person name="Stavropoulos S."/>
            <person name="Stone C."/>
            <person name="Strader C."/>
            <person name="Tesfaye S."/>
            <person name="Thomson T."/>
            <person name="Thoulutsang Y."/>
            <person name="Thoulutsang D."/>
            <person name="Topham K."/>
            <person name="Topping I."/>
            <person name="Tsamla T."/>
            <person name="Vassiliev H."/>
            <person name="Vo A."/>
            <person name="Wangchuk T."/>
            <person name="Wangdi T."/>
            <person name="Weiand M."/>
            <person name="Wilkinson J."/>
            <person name="Wilson A."/>
            <person name="Yadav S."/>
            <person name="Young G."/>
            <person name="Yu Q."/>
            <person name="Zembek L."/>
            <person name="Zhong D."/>
            <person name="Zimmer A."/>
            <person name="Zwirko Z."/>
            <person name="Jaffe D.B."/>
            <person name="Alvarez P."/>
            <person name="Brockman W."/>
            <person name="Butler J."/>
            <person name="Chin C."/>
            <person name="Gnerre S."/>
            <person name="Grabherr M."/>
            <person name="Kleber M."/>
            <person name="Mauceli E."/>
            <person name="MacCallum I."/>
        </authorList>
    </citation>
    <scope>NUCLEOTIDE SEQUENCE [LARGE SCALE GENOMIC DNA]</scope>
    <source>
        <strain evidence="3">Tai18E2 / Tucson 14021-0261.01</strain>
    </source>
</reference>
<dbReference type="Proteomes" id="UP000002282">
    <property type="component" value="Chromosome 3L"/>
</dbReference>
<evidence type="ECO:0000313" key="3">
    <source>
        <dbReference type="Proteomes" id="UP000002282"/>
    </source>
</evidence>
<gene>
    <name evidence="2" type="primary">Dyak\GE27674</name>
    <name evidence="2" type="synonym">GE27674</name>
    <name evidence="2" type="ORF">Dyak_GE27674</name>
</gene>
<name>A0A0R1DWS9_DROYA</name>
<dbReference type="AlphaFoldDB" id="A0A0R1DWS9"/>
<organism evidence="2 3">
    <name type="scientific">Drosophila yakuba</name>
    <name type="common">Fruit fly</name>
    <dbReference type="NCBI Taxonomy" id="7245"/>
    <lineage>
        <taxon>Eukaryota</taxon>
        <taxon>Metazoa</taxon>
        <taxon>Ecdysozoa</taxon>
        <taxon>Arthropoda</taxon>
        <taxon>Hexapoda</taxon>
        <taxon>Insecta</taxon>
        <taxon>Pterygota</taxon>
        <taxon>Neoptera</taxon>
        <taxon>Endopterygota</taxon>
        <taxon>Diptera</taxon>
        <taxon>Brachycera</taxon>
        <taxon>Muscomorpha</taxon>
        <taxon>Ephydroidea</taxon>
        <taxon>Drosophilidae</taxon>
        <taxon>Drosophila</taxon>
        <taxon>Sophophora</taxon>
    </lineage>
</organism>
<dbReference type="KEGG" id="dya:Dyak_GE27674"/>
<protein>
    <submittedName>
        <fullName evidence="2">Uncharacterized protein</fullName>
    </submittedName>
</protein>
<dbReference type="EMBL" id="CM000159">
    <property type="protein sequence ID" value="KRK00958.1"/>
    <property type="molecule type" value="Genomic_DNA"/>
</dbReference>
<keyword evidence="1" id="KW-0732">Signal</keyword>
<accession>A0A0R1DWS9</accession>
<reference evidence="2 3" key="2">
    <citation type="journal article" date="2007" name="PLoS Biol.">
        <title>Principles of genome evolution in the Drosophila melanogaster species group.</title>
        <authorList>
            <person name="Ranz J.M."/>
            <person name="Maurin D."/>
            <person name="Chan Y.S."/>
            <person name="von Grotthuss M."/>
            <person name="Hillier L.W."/>
            <person name="Roote J."/>
            <person name="Ashburner M."/>
            <person name="Bergman C.M."/>
        </authorList>
    </citation>
    <scope>NUCLEOTIDE SEQUENCE [LARGE SCALE GENOMIC DNA]</scope>
    <source>
        <strain evidence="3">Tai18E2 / Tucson 14021-0261.01</strain>
    </source>
</reference>
<evidence type="ECO:0000256" key="1">
    <source>
        <dbReference type="SAM" id="SignalP"/>
    </source>
</evidence>
<feature type="signal peptide" evidence="1">
    <location>
        <begin position="1"/>
        <end position="18"/>
    </location>
</feature>
<sequence length="39" mass="4175">MSSLRCKVLQLAVLLVLAALQMGTDHLESDDNCGCGRRG</sequence>
<evidence type="ECO:0000313" key="2">
    <source>
        <dbReference type="EMBL" id="KRK00958.1"/>
    </source>
</evidence>
<keyword evidence="3" id="KW-1185">Reference proteome</keyword>
<feature type="chain" id="PRO_5006402966" evidence="1">
    <location>
        <begin position="19"/>
        <end position="39"/>
    </location>
</feature>